<gene>
    <name evidence="1" type="ORF">LTRI10_LOCUS30626</name>
</gene>
<accession>A0AAV2EUV4</accession>
<name>A0AAV2EUV4_9ROSI</name>
<organism evidence="1 2">
    <name type="scientific">Linum trigynum</name>
    <dbReference type="NCBI Taxonomy" id="586398"/>
    <lineage>
        <taxon>Eukaryota</taxon>
        <taxon>Viridiplantae</taxon>
        <taxon>Streptophyta</taxon>
        <taxon>Embryophyta</taxon>
        <taxon>Tracheophyta</taxon>
        <taxon>Spermatophyta</taxon>
        <taxon>Magnoliopsida</taxon>
        <taxon>eudicotyledons</taxon>
        <taxon>Gunneridae</taxon>
        <taxon>Pentapetalae</taxon>
        <taxon>rosids</taxon>
        <taxon>fabids</taxon>
        <taxon>Malpighiales</taxon>
        <taxon>Linaceae</taxon>
        <taxon>Linum</taxon>
    </lineage>
</organism>
<sequence>MRRRLRIPCSCRLTLLLLRRRLRLPCSRRLTLLLPHAVETPLLPSLDSSPAGCCAGGCSSSLHQAHPESACRSVSPPISAARSFTILIRGGRRVLIAVEDEQVGTLQMVECEAQIGSGVELLQIEGEPRERSSCSVAG</sequence>
<evidence type="ECO:0000313" key="2">
    <source>
        <dbReference type="Proteomes" id="UP001497516"/>
    </source>
</evidence>
<dbReference type="EMBL" id="OZ034818">
    <property type="protein sequence ID" value="CAL1389793.1"/>
    <property type="molecule type" value="Genomic_DNA"/>
</dbReference>
<keyword evidence="2" id="KW-1185">Reference proteome</keyword>
<evidence type="ECO:0000313" key="1">
    <source>
        <dbReference type="EMBL" id="CAL1389793.1"/>
    </source>
</evidence>
<proteinExistence type="predicted"/>
<reference evidence="1 2" key="1">
    <citation type="submission" date="2024-04" db="EMBL/GenBank/DDBJ databases">
        <authorList>
            <person name="Fracassetti M."/>
        </authorList>
    </citation>
    <scope>NUCLEOTIDE SEQUENCE [LARGE SCALE GENOMIC DNA]</scope>
</reference>
<protein>
    <submittedName>
        <fullName evidence="1">Uncharacterized protein</fullName>
    </submittedName>
</protein>
<dbReference type="AlphaFoldDB" id="A0AAV2EUV4"/>
<dbReference type="Proteomes" id="UP001497516">
    <property type="component" value="Chromosome 5"/>
</dbReference>